<evidence type="ECO:0000256" key="1">
    <source>
        <dbReference type="ARBA" id="ARBA00004651"/>
    </source>
</evidence>
<dbReference type="EMBL" id="WLYK01000009">
    <property type="protein sequence ID" value="MTD16551.1"/>
    <property type="molecule type" value="Genomic_DNA"/>
</dbReference>
<feature type="transmembrane region" description="Helical" evidence="7">
    <location>
        <begin position="21"/>
        <end position="39"/>
    </location>
</feature>
<comment type="subcellular location">
    <subcellularLocation>
        <location evidence="1 7">Cell membrane</location>
        <topology evidence="1 7">Multi-pass membrane protein</topology>
    </subcellularLocation>
</comment>
<reference evidence="9 10" key="1">
    <citation type="submission" date="2019-11" db="EMBL/GenBank/DDBJ databases">
        <authorList>
            <person name="Jiang L.-Q."/>
        </authorList>
    </citation>
    <scope>NUCLEOTIDE SEQUENCE [LARGE SCALE GENOMIC DNA]</scope>
    <source>
        <strain evidence="9 10">YIM 132087</strain>
    </source>
</reference>
<keyword evidence="6 7" id="KW-0472">Membrane</keyword>
<evidence type="ECO:0000256" key="2">
    <source>
        <dbReference type="ARBA" id="ARBA00022448"/>
    </source>
</evidence>
<name>A0A7K1FQX5_9ACTN</name>
<keyword evidence="4 7" id="KW-0812">Transmembrane</keyword>
<keyword evidence="10" id="KW-1185">Reference proteome</keyword>
<dbReference type="CDD" id="cd06261">
    <property type="entry name" value="TM_PBP2"/>
    <property type="match status" value="1"/>
</dbReference>
<dbReference type="InterPro" id="IPR035906">
    <property type="entry name" value="MetI-like_sf"/>
</dbReference>
<gene>
    <name evidence="9" type="ORF">GIS00_21675</name>
</gene>
<evidence type="ECO:0000313" key="10">
    <source>
        <dbReference type="Proteomes" id="UP000460221"/>
    </source>
</evidence>
<evidence type="ECO:0000256" key="6">
    <source>
        <dbReference type="ARBA" id="ARBA00023136"/>
    </source>
</evidence>
<dbReference type="GO" id="GO:0022857">
    <property type="term" value="F:transmembrane transporter activity"/>
    <property type="evidence" value="ECO:0007669"/>
    <property type="project" value="InterPro"/>
</dbReference>
<feature type="transmembrane region" description="Helical" evidence="7">
    <location>
        <begin position="108"/>
        <end position="129"/>
    </location>
</feature>
<dbReference type="SUPFAM" id="SSF161098">
    <property type="entry name" value="MetI-like"/>
    <property type="match status" value="1"/>
</dbReference>
<keyword evidence="5 7" id="KW-1133">Transmembrane helix</keyword>
<keyword evidence="2 7" id="KW-0813">Transport</keyword>
<dbReference type="PANTHER" id="PTHR30614">
    <property type="entry name" value="MEMBRANE COMPONENT OF AMINO ACID ABC TRANSPORTER"/>
    <property type="match status" value="1"/>
</dbReference>
<dbReference type="InterPro" id="IPR000515">
    <property type="entry name" value="MetI-like"/>
</dbReference>
<dbReference type="RefSeq" id="WP_154770503.1">
    <property type="nucleotide sequence ID" value="NZ_WLYK01000009.1"/>
</dbReference>
<protein>
    <submittedName>
        <fullName evidence="9">ABC transporter permease subunit</fullName>
    </submittedName>
</protein>
<comment type="similarity">
    <text evidence="7">Belongs to the binding-protein-dependent transport system permease family.</text>
</comment>
<evidence type="ECO:0000259" key="8">
    <source>
        <dbReference type="PROSITE" id="PS50928"/>
    </source>
</evidence>
<dbReference type="GO" id="GO:0006865">
    <property type="term" value="P:amino acid transport"/>
    <property type="evidence" value="ECO:0007669"/>
    <property type="project" value="TreeGrafter"/>
</dbReference>
<feature type="transmembrane region" description="Helical" evidence="7">
    <location>
        <begin position="192"/>
        <end position="221"/>
    </location>
</feature>
<feature type="transmembrane region" description="Helical" evidence="7">
    <location>
        <begin position="241"/>
        <end position="262"/>
    </location>
</feature>
<feature type="transmembrane region" description="Helical" evidence="7">
    <location>
        <begin position="76"/>
        <end position="96"/>
    </location>
</feature>
<dbReference type="PROSITE" id="PS50928">
    <property type="entry name" value="ABC_TM1"/>
    <property type="match status" value="1"/>
</dbReference>
<comment type="caution">
    <text evidence="9">The sequence shown here is derived from an EMBL/GenBank/DDBJ whole genome shotgun (WGS) entry which is preliminary data.</text>
</comment>
<feature type="transmembrane region" description="Helical" evidence="7">
    <location>
        <begin position="135"/>
        <end position="158"/>
    </location>
</feature>
<dbReference type="InterPro" id="IPR043429">
    <property type="entry name" value="ArtM/GltK/GlnP/TcyL/YhdX-like"/>
</dbReference>
<evidence type="ECO:0000256" key="7">
    <source>
        <dbReference type="RuleBase" id="RU363032"/>
    </source>
</evidence>
<dbReference type="NCBIfam" id="TIGR01726">
    <property type="entry name" value="HEQRo_perm_3TM"/>
    <property type="match status" value="1"/>
</dbReference>
<keyword evidence="3" id="KW-1003">Cell membrane</keyword>
<evidence type="ECO:0000256" key="5">
    <source>
        <dbReference type="ARBA" id="ARBA00022989"/>
    </source>
</evidence>
<dbReference type="Gene3D" id="1.10.3720.10">
    <property type="entry name" value="MetI-like"/>
    <property type="match status" value="1"/>
</dbReference>
<proteinExistence type="inferred from homology"/>
<evidence type="ECO:0000256" key="4">
    <source>
        <dbReference type="ARBA" id="ARBA00022692"/>
    </source>
</evidence>
<sequence length="294" mass="31365">MSDKATVLYDHPGPRAKRLNLVISVIFAAVLIAGIWWVIDILAGKGQLTAAKWSPFLEGQNWTTYLLPGLLNTLKAAAISVVIALPIGALLGIARLSDHAWIRVPAGIVVEFFRAIPVLILMSFSFLLWFEVFGFSSPLAGVVIGLVLYNGSVLAEIFRAGILSLPRGQTEASLAIGLGKTQMMTNVLLPQALTAMLPAVVSQLVVVVKDTALGGILVGYVELRRMAGTSASNYQNLLPTYVVIAVIYILLNLALGFLASYLEKRLRTRRGGGRRGGAAEPMAVTTAKLNTGGV</sequence>
<dbReference type="PANTHER" id="PTHR30614:SF21">
    <property type="entry name" value="AMINO ACID ABC TRANSPORTER PERMEASE"/>
    <property type="match status" value="1"/>
</dbReference>
<organism evidence="9 10">
    <name type="scientific">Nakamurella alba</name>
    <dbReference type="NCBI Taxonomy" id="2665158"/>
    <lineage>
        <taxon>Bacteria</taxon>
        <taxon>Bacillati</taxon>
        <taxon>Actinomycetota</taxon>
        <taxon>Actinomycetes</taxon>
        <taxon>Nakamurellales</taxon>
        <taxon>Nakamurellaceae</taxon>
        <taxon>Nakamurella</taxon>
    </lineage>
</organism>
<dbReference type="AlphaFoldDB" id="A0A7K1FQX5"/>
<dbReference type="InterPro" id="IPR010065">
    <property type="entry name" value="AA_ABC_transptr_permease_3TM"/>
</dbReference>
<dbReference type="Pfam" id="PF00528">
    <property type="entry name" value="BPD_transp_1"/>
    <property type="match status" value="1"/>
</dbReference>
<feature type="domain" description="ABC transmembrane type-1" evidence="8">
    <location>
        <begin position="70"/>
        <end position="259"/>
    </location>
</feature>
<evidence type="ECO:0000256" key="3">
    <source>
        <dbReference type="ARBA" id="ARBA00022475"/>
    </source>
</evidence>
<dbReference type="Proteomes" id="UP000460221">
    <property type="component" value="Unassembled WGS sequence"/>
</dbReference>
<dbReference type="GO" id="GO:0043190">
    <property type="term" value="C:ATP-binding cassette (ABC) transporter complex"/>
    <property type="evidence" value="ECO:0007669"/>
    <property type="project" value="InterPro"/>
</dbReference>
<evidence type="ECO:0000313" key="9">
    <source>
        <dbReference type="EMBL" id="MTD16551.1"/>
    </source>
</evidence>
<accession>A0A7K1FQX5</accession>